<gene>
    <name evidence="2" type="ORF">BJ508DRAFT_413013</name>
</gene>
<dbReference type="AlphaFoldDB" id="A0A3N4IH26"/>
<dbReference type="EMBL" id="ML119661">
    <property type="protein sequence ID" value="RPA83978.1"/>
    <property type="molecule type" value="Genomic_DNA"/>
</dbReference>
<evidence type="ECO:0000256" key="1">
    <source>
        <dbReference type="SAM" id="MobiDB-lite"/>
    </source>
</evidence>
<reference evidence="2 3" key="1">
    <citation type="journal article" date="2018" name="Nat. Ecol. Evol.">
        <title>Pezizomycetes genomes reveal the molecular basis of ectomycorrhizal truffle lifestyle.</title>
        <authorList>
            <person name="Murat C."/>
            <person name="Payen T."/>
            <person name="Noel B."/>
            <person name="Kuo A."/>
            <person name="Morin E."/>
            <person name="Chen J."/>
            <person name="Kohler A."/>
            <person name="Krizsan K."/>
            <person name="Balestrini R."/>
            <person name="Da Silva C."/>
            <person name="Montanini B."/>
            <person name="Hainaut M."/>
            <person name="Levati E."/>
            <person name="Barry K.W."/>
            <person name="Belfiori B."/>
            <person name="Cichocki N."/>
            <person name="Clum A."/>
            <person name="Dockter R.B."/>
            <person name="Fauchery L."/>
            <person name="Guy J."/>
            <person name="Iotti M."/>
            <person name="Le Tacon F."/>
            <person name="Lindquist E.A."/>
            <person name="Lipzen A."/>
            <person name="Malagnac F."/>
            <person name="Mello A."/>
            <person name="Molinier V."/>
            <person name="Miyauchi S."/>
            <person name="Poulain J."/>
            <person name="Riccioni C."/>
            <person name="Rubini A."/>
            <person name="Sitrit Y."/>
            <person name="Splivallo R."/>
            <person name="Traeger S."/>
            <person name="Wang M."/>
            <person name="Zifcakova L."/>
            <person name="Wipf D."/>
            <person name="Zambonelli A."/>
            <person name="Paolocci F."/>
            <person name="Nowrousian M."/>
            <person name="Ottonello S."/>
            <person name="Baldrian P."/>
            <person name="Spatafora J.W."/>
            <person name="Henrissat B."/>
            <person name="Nagy L.G."/>
            <person name="Aury J.M."/>
            <person name="Wincker P."/>
            <person name="Grigoriev I.V."/>
            <person name="Bonfante P."/>
            <person name="Martin F.M."/>
        </authorList>
    </citation>
    <scope>NUCLEOTIDE SEQUENCE [LARGE SCALE GENOMIC DNA]</scope>
    <source>
        <strain evidence="2 3">RN42</strain>
    </source>
</reference>
<evidence type="ECO:0000313" key="3">
    <source>
        <dbReference type="Proteomes" id="UP000275078"/>
    </source>
</evidence>
<sequence>MLASRPHPIFNSSNSIGKRKRGDAEDEAMDWESTGQAREHTGAGSLEHLAALRTQLNARTQKRTRNREDEAVIQARTIAELFSAVKKPGIAPRKSVNVDPIISCDDCEKTLEEWELFEDGEGKCVKCEKRVCRAGGCSIECTGRSGGQGRVCLDCAMH</sequence>
<accession>A0A3N4IH26</accession>
<proteinExistence type="predicted"/>
<dbReference type="Proteomes" id="UP000275078">
    <property type="component" value="Unassembled WGS sequence"/>
</dbReference>
<dbReference type="SUPFAM" id="SSF57903">
    <property type="entry name" value="FYVE/PHD zinc finger"/>
    <property type="match status" value="1"/>
</dbReference>
<feature type="region of interest" description="Disordered" evidence="1">
    <location>
        <begin position="1"/>
        <end position="44"/>
    </location>
</feature>
<protein>
    <submittedName>
        <fullName evidence="2">Uncharacterized protein</fullName>
    </submittedName>
</protein>
<dbReference type="InterPro" id="IPR011011">
    <property type="entry name" value="Znf_FYVE_PHD"/>
</dbReference>
<name>A0A3N4IH26_ASCIM</name>
<keyword evidence="3" id="KW-1185">Reference proteome</keyword>
<evidence type="ECO:0000313" key="2">
    <source>
        <dbReference type="EMBL" id="RPA83978.1"/>
    </source>
</evidence>
<dbReference type="OrthoDB" id="5336357at2759"/>
<organism evidence="2 3">
    <name type="scientific">Ascobolus immersus RN42</name>
    <dbReference type="NCBI Taxonomy" id="1160509"/>
    <lineage>
        <taxon>Eukaryota</taxon>
        <taxon>Fungi</taxon>
        <taxon>Dikarya</taxon>
        <taxon>Ascomycota</taxon>
        <taxon>Pezizomycotina</taxon>
        <taxon>Pezizomycetes</taxon>
        <taxon>Pezizales</taxon>
        <taxon>Ascobolaceae</taxon>
        <taxon>Ascobolus</taxon>
    </lineage>
</organism>